<keyword evidence="2" id="KW-0969">Cilium</keyword>
<dbReference type="KEGG" id="pect:BN1012_Phect305"/>
<gene>
    <name evidence="2" type="ORF">BN1012_Phect305</name>
</gene>
<dbReference type="OrthoDB" id="7862954at2"/>
<dbReference type="RefSeq" id="WP_052535019.1">
    <property type="nucleotide sequence ID" value="NZ_HG966617.1"/>
</dbReference>
<keyword evidence="2" id="KW-0966">Cell projection</keyword>
<keyword evidence="2" id="KW-0282">Flagellum</keyword>
<evidence type="ECO:0000313" key="2">
    <source>
        <dbReference type="EMBL" id="CDO58519.1"/>
    </source>
</evidence>
<keyword evidence="2" id="KW-0378">Hydrolase</keyword>
<keyword evidence="3" id="KW-1185">Reference proteome</keyword>
<proteinExistence type="predicted"/>
<dbReference type="HOGENOM" id="CLU_155700_2_1_5"/>
<dbReference type="Pfam" id="PF10135">
    <property type="entry name" value="Rod-binding"/>
    <property type="match status" value="1"/>
</dbReference>
<dbReference type="EMBL" id="HG966617">
    <property type="protein sequence ID" value="CDO58519.1"/>
    <property type="molecule type" value="Genomic_DNA"/>
</dbReference>
<dbReference type="AlphaFoldDB" id="X5MDI7"/>
<dbReference type="GO" id="GO:0016787">
    <property type="term" value="F:hydrolase activity"/>
    <property type="evidence" value="ECO:0007669"/>
    <property type="project" value="UniProtKB-KW"/>
</dbReference>
<organism evidence="2 3">
    <name type="scientific">Candidatus Phaeomarinibacter ectocarpi</name>
    <dbReference type="NCBI Taxonomy" id="1458461"/>
    <lineage>
        <taxon>Bacteria</taxon>
        <taxon>Pseudomonadati</taxon>
        <taxon>Pseudomonadota</taxon>
        <taxon>Alphaproteobacteria</taxon>
        <taxon>Hyphomicrobiales</taxon>
        <taxon>Parvibaculaceae</taxon>
        <taxon>Candidatus Phaeomarinibacter</taxon>
    </lineage>
</organism>
<evidence type="ECO:0000259" key="1">
    <source>
        <dbReference type="Pfam" id="PF10135"/>
    </source>
</evidence>
<dbReference type="STRING" id="1458461.BN1012_Phect305"/>
<dbReference type="InterPro" id="IPR019301">
    <property type="entry name" value="Flagellar_prot_FlgJ_N"/>
</dbReference>
<evidence type="ECO:0000313" key="3">
    <source>
        <dbReference type="Proteomes" id="UP000032160"/>
    </source>
</evidence>
<name>X5MDI7_9HYPH</name>
<accession>X5MDI7</accession>
<reference evidence="2 3" key="1">
    <citation type="journal article" date="2014" name="Front. Genet.">
        <title>Genome and metabolic network of "Candidatus Phaeomarinobacter ectocarpi" Ec32, a new candidate genus of Alphaproteobacteria frequently associated with brown algae.</title>
        <authorList>
            <person name="Dittami S.M."/>
            <person name="Barbeyron T."/>
            <person name="Boyen C."/>
            <person name="Cambefort J."/>
            <person name="Collet G."/>
            <person name="Delage L."/>
            <person name="Gobet A."/>
            <person name="Groisillier A."/>
            <person name="Leblanc C."/>
            <person name="Michel G."/>
            <person name="Scornet D."/>
            <person name="Siegel A."/>
            <person name="Tapia J.E."/>
            <person name="Tonon T."/>
        </authorList>
    </citation>
    <scope>NUCLEOTIDE SEQUENCE [LARGE SCALE GENOMIC DNA]</scope>
    <source>
        <strain evidence="2 3">Ec32</strain>
    </source>
</reference>
<sequence length="133" mass="13934">MDLSLPAPVAANSFGQVLPKALAHAPKASTPMSPAKEQAMRETAQEFEAVFIGQMTEAMFAGLETEEPFGGGHAEKMWRSQLSQEMGRSISASGGIGIADSVYRSMIAQQEAALNPLPQPTPPTQAAAAAYAT</sequence>
<dbReference type="Proteomes" id="UP000032160">
    <property type="component" value="Chromosome I"/>
</dbReference>
<protein>
    <submittedName>
        <fullName evidence="2">Flagellar protein FlgJ [peptidoglycan hydrolase]</fullName>
    </submittedName>
</protein>
<feature type="domain" description="Flagellar protein FlgJ N-terminal" evidence="1">
    <location>
        <begin position="59"/>
        <end position="104"/>
    </location>
</feature>